<dbReference type="EMBL" id="GL629788">
    <property type="protein sequence ID" value="EFX01800.1"/>
    <property type="molecule type" value="Genomic_DNA"/>
</dbReference>
<dbReference type="InParanoid" id="F0XKI9"/>
<name>F0XKI9_GROCL</name>
<accession>F0XKI9</accession>
<feature type="region of interest" description="Disordered" evidence="1">
    <location>
        <begin position="39"/>
        <end position="117"/>
    </location>
</feature>
<sequence length="117" mass="12949">MRDARPGYAALLRLSASADGDGYKTTPGQPSRVACFEEADATRPPARAAKQSVQSQEQGATGHGGGREARGKRHRHKWKDNGETQQRRTEAASITQHIHERRTGYRGLIATQQEEQR</sequence>
<reference evidence="2 3" key="1">
    <citation type="journal article" date="2011" name="Proc. Natl. Acad. Sci. U.S.A.">
        <title>Genome and transcriptome analyses of the mountain pine beetle-fungal symbiont Grosmannia clavigera, a lodgepole pine pathogen.</title>
        <authorList>
            <person name="DiGuistini S."/>
            <person name="Wang Y."/>
            <person name="Liao N.Y."/>
            <person name="Taylor G."/>
            <person name="Tanguay P."/>
            <person name="Feau N."/>
            <person name="Henrissat B."/>
            <person name="Chan S.K."/>
            <person name="Hesse-Orce U."/>
            <person name="Alamouti S.M."/>
            <person name="Tsui C.K.M."/>
            <person name="Docking R.T."/>
            <person name="Levasseur A."/>
            <person name="Haridas S."/>
            <person name="Robertson G."/>
            <person name="Birol I."/>
            <person name="Holt R.A."/>
            <person name="Marra M.A."/>
            <person name="Hamelin R.C."/>
            <person name="Hirst M."/>
            <person name="Jones S.J.M."/>
            <person name="Bohlmann J."/>
            <person name="Breuil C."/>
        </authorList>
    </citation>
    <scope>NUCLEOTIDE SEQUENCE [LARGE SCALE GENOMIC DNA]</scope>
    <source>
        <strain evidence="3">kw1407 / UAMH 11150</strain>
    </source>
</reference>
<keyword evidence="3" id="KW-1185">Reference proteome</keyword>
<dbReference type="Proteomes" id="UP000007796">
    <property type="component" value="Unassembled WGS sequence"/>
</dbReference>
<feature type="compositionally biased region" description="Basic and acidic residues" evidence="1">
    <location>
        <begin position="79"/>
        <end position="90"/>
    </location>
</feature>
<gene>
    <name evidence="2" type="ORF">CMQ_8266</name>
</gene>
<dbReference type="HOGENOM" id="CLU_2085082_0_0_1"/>
<dbReference type="AlphaFoldDB" id="F0XKI9"/>
<dbReference type="GeneID" id="25981902"/>
<dbReference type="RefSeq" id="XP_014171282.1">
    <property type="nucleotide sequence ID" value="XM_014315807.1"/>
</dbReference>
<proteinExistence type="predicted"/>
<organism evidence="3">
    <name type="scientific">Grosmannia clavigera (strain kw1407 / UAMH 11150)</name>
    <name type="common">Blue stain fungus</name>
    <name type="synonym">Graphiocladiella clavigera</name>
    <dbReference type="NCBI Taxonomy" id="655863"/>
    <lineage>
        <taxon>Eukaryota</taxon>
        <taxon>Fungi</taxon>
        <taxon>Dikarya</taxon>
        <taxon>Ascomycota</taxon>
        <taxon>Pezizomycotina</taxon>
        <taxon>Sordariomycetes</taxon>
        <taxon>Sordariomycetidae</taxon>
        <taxon>Ophiostomatales</taxon>
        <taxon>Ophiostomataceae</taxon>
        <taxon>Leptographium</taxon>
    </lineage>
</organism>
<evidence type="ECO:0000313" key="3">
    <source>
        <dbReference type="Proteomes" id="UP000007796"/>
    </source>
</evidence>
<protein>
    <submittedName>
        <fullName evidence="2">Uncharacterized protein</fullName>
    </submittedName>
</protein>
<evidence type="ECO:0000256" key="1">
    <source>
        <dbReference type="SAM" id="MobiDB-lite"/>
    </source>
</evidence>
<evidence type="ECO:0000313" key="2">
    <source>
        <dbReference type="EMBL" id="EFX01800.1"/>
    </source>
</evidence>